<dbReference type="EMBL" id="BMJJ01000012">
    <property type="protein sequence ID" value="GGD34921.1"/>
    <property type="molecule type" value="Genomic_DNA"/>
</dbReference>
<keyword evidence="3" id="KW-0804">Transcription</keyword>
<proteinExistence type="predicted"/>
<feature type="domain" description="HTH hxlR-type" evidence="4">
    <location>
        <begin position="12"/>
        <end position="110"/>
    </location>
</feature>
<dbReference type="PANTHER" id="PTHR33204:SF29">
    <property type="entry name" value="TRANSCRIPTIONAL REGULATOR"/>
    <property type="match status" value="1"/>
</dbReference>
<gene>
    <name evidence="5" type="ORF">GCM10011335_42450</name>
</gene>
<dbReference type="PROSITE" id="PS51118">
    <property type="entry name" value="HTH_HXLR"/>
    <property type="match status" value="1"/>
</dbReference>
<evidence type="ECO:0000256" key="1">
    <source>
        <dbReference type="ARBA" id="ARBA00023015"/>
    </source>
</evidence>
<evidence type="ECO:0000313" key="6">
    <source>
        <dbReference type="Proteomes" id="UP000613160"/>
    </source>
</evidence>
<evidence type="ECO:0000256" key="2">
    <source>
        <dbReference type="ARBA" id="ARBA00023125"/>
    </source>
</evidence>
<dbReference type="GO" id="GO:0003677">
    <property type="term" value="F:DNA binding"/>
    <property type="evidence" value="ECO:0007669"/>
    <property type="project" value="UniProtKB-KW"/>
</dbReference>
<dbReference type="AlphaFoldDB" id="A0A916Y856"/>
<sequence>MDFEMSASDPDCGLAVALAVMGGKWKPLILYHLGYGPKRFGDLRRLVTGISEKVLIQQLRELVAAGVLVRHDYREVPPKVDYTVTPFGQTLVEALRPLCAWGTSHRVQVEEMLDSRVVDQASAHRSS</sequence>
<keyword evidence="6" id="KW-1185">Reference proteome</keyword>
<dbReference type="InterPro" id="IPR036390">
    <property type="entry name" value="WH_DNA-bd_sf"/>
</dbReference>
<dbReference type="InterPro" id="IPR002577">
    <property type="entry name" value="HTH_HxlR"/>
</dbReference>
<reference evidence="5" key="1">
    <citation type="journal article" date="2014" name="Int. J. Syst. Evol. Microbiol.">
        <title>Complete genome sequence of Corynebacterium casei LMG S-19264T (=DSM 44701T), isolated from a smear-ripened cheese.</title>
        <authorList>
            <consortium name="US DOE Joint Genome Institute (JGI-PGF)"/>
            <person name="Walter F."/>
            <person name="Albersmeier A."/>
            <person name="Kalinowski J."/>
            <person name="Ruckert C."/>
        </authorList>
    </citation>
    <scope>NUCLEOTIDE SEQUENCE</scope>
    <source>
        <strain evidence="5">CGMCC 1.15493</strain>
    </source>
</reference>
<dbReference type="SUPFAM" id="SSF46785">
    <property type="entry name" value="Winged helix' DNA-binding domain"/>
    <property type="match status" value="1"/>
</dbReference>
<accession>A0A916Y856</accession>
<keyword evidence="1" id="KW-0805">Transcription regulation</keyword>
<evidence type="ECO:0000313" key="5">
    <source>
        <dbReference type="EMBL" id="GGD34921.1"/>
    </source>
</evidence>
<reference evidence="5" key="2">
    <citation type="submission" date="2020-09" db="EMBL/GenBank/DDBJ databases">
        <authorList>
            <person name="Sun Q."/>
            <person name="Zhou Y."/>
        </authorList>
    </citation>
    <scope>NUCLEOTIDE SEQUENCE</scope>
    <source>
        <strain evidence="5">CGMCC 1.15493</strain>
    </source>
</reference>
<dbReference type="Proteomes" id="UP000613160">
    <property type="component" value="Unassembled WGS sequence"/>
</dbReference>
<dbReference type="RefSeq" id="WP_244640414.1">
    <property type="nucleotide sequence ID" value="NZ_BMJJ01000012.1"/>
</dbReference>
<protein>
    <recommendedName>
        <fullName evidence="4">HTH hxlR-type domain-containing protein</fullName>
    </recommendedName>
</protein>
<evidence type="ECO:0000256" key="3">
    <source>
        <dbReference type="ARBA" id="ARBA00023163"/>
    </source>
</evidence>
<comment type="caution">
    <text evidence="5">The sequence shown here is derived from an EMBL/GenBank/DDBJ whole genome shotgun (WGS) entry which is preliminary data.</text>
</comment>
<organism evidence="5 6">
    <name type="scientific">Aureimonas glaciei</name>
    <dbReference type="NCBI Taxonomy" id="1776957"/>
    <lineage>
        <taxon>Bacteria</taxon>
        <taxon>Pseudomonadati</taxon>
        <taxon>Pseudomonadota</taxon>
        <taxon>Alphaproteobacteria</taxon>
        <taxon>Hyphomicrobiales</taxon>
        <taxon>Aurantimonadaceae</taxon>
        <taxon>Aureimonas</taxon>
    </lineage>
</organism>
<keyword evidence="2" id="KW-0238">DNA-binding</keyword>
<evidence type="ECO:0000259" key="4">
    <source>
        <dbReference type="PROSITE" id="PS51118"/>
    </source>
</evidence>
<dbReference type="InterPro" id="IPR036388">
    <property type="entry name" value="WH-like_DNA-bd_sf"/>
</dbReference>
<dbReference type="Gene3D" id="1.10.10.10">
    <property type="entry name" value="Winged helix-like DNA-binding domain superfamily/Winged helix DNA-binding domain"/>
    <property type="match status" value="1"/>
</dbReference>
<dbReference type="PANTHER" id="PTHR33204">
    <property type="entry name" value="TRANSCRIPTIONAL REGULATOR, MARR FAMILY"/>
    <property type="match status" value="1"/>
</dbReference>
<name>A0A916Y856_9HYPH</name>
<dbReference type="Pfam" id="PF01638">
    <property type="entry name" value="HxlR"/>
    <property type="match status" value="1"/>
</dbReference>